<organism evidence="1 2">
    <name type="scientific">Rothia amarae</name>
    <dbReference type="NCBI Taxonomy" id="169480"/>
    <lineage>
        <taxon>Bacteria</taxon>
        <taxon>Bacillati</taxon>
        <taxon>Actinomycetota</taxon>
        <taxon>Actinomycetes</taxon>
        <taxon>Micrococcales</taxon>
        <taxon>Micrococcaceae</taxon>
        <taxon>Rothia</taxon>
    </lineage>
</organism>
<protein>
    <submittedName>
        <fullName evidence="1">Uncharacterized protein</fullName>
    </submittedName>
</protein>
<dbReference type="Proteomes" id="UP000516421">
    <property type="component" value="Chromosome"/>
</dbReference>
<name>A0A7H2BHG1_9MICC</name>
<proteinExistence type="predicted"/>
<reference evidence="1 2" key="1">
    <citation type="submission" date="2020-09" db="EMBL/GenBank/DDBJ databases">
        <title>Investigation of environmental microbe.</title>
        <authorList>
            <person name="Ou Y."/>
            <person name="Kang Q."/>
        </authorList>
    </citation>
    <scope>NUCLEOTIDE SEQUENCE [LARGE SCALE GENOMIC DNA]</scope>
    <source>
        <strain evidence="1 2">KJZ-9</strain>
    </source>
</reference>
<sequence>MSRNTSGWVALFAAAGTITAMHITNRSREKEAASSNFRDHLQWAVERAADNENQFEVAFAQAVIQHFANNKPKHLSNEEHELVLEVRQTLENMQVIEDQPATEDSQ</sequence>
<dbReference type="RefSeq" id="WP_141669448.1">
    <property type="nucleotide sequence ID" value="NZ_CP061538.1"/>
</dbReference>
<keyword evidence="2" id="KW-1185">Reference proteome</keyword>
<dbReference type="KEGG" id="rama:IDM48_06680"/>
<accession>A0A7H2BHG1</accession>
<dbReference type="EMBL" id="CP061538">
    <property type="protein sequence ID" value="QNV39107.1"/>
    <property type="molecule type" value="Genomic_DNA"/>
</dbReference>
<evidence type="ECO:0000313" key="2">
    <source>
        <dbReference type="Proteomes" id="UP000516421"/>
    </source>
</evidence>
<dbReference type="AlphaFoldDB" id="A0A7H2BHG1"/>
<gene>
    <name evidence="1" type="ORF">IDM48_06680</name>
</gene>
<evidence type="ECO:0000313" key="1">
    <source>
        <dbReference type="EMBL" id="QNV39107.1"/>
    </source>
</evidence>